<gene>
    <name evidence="1" type="ORF">FF124_16530</name>
</gene>
<evidence type="ECO:0000313" key="2">
    <source>
        <dbReference type="Proteomes" id="UP000307874"/>
    </source>
</evidence>
<keyword evidence="2" id="KW-1185">Reference proteome</keyword>
<name>A0A5C4JN36_9HYPH</name>
<comment type="caution">
    <text evidence="1">The sequence shown here is derived from an EMBL/GenBank/DDBJ whole genome shotgun (WGS) entry which is preliminary data.</text>
</comment>
<dbReference type="Proteomes" id="UP000307874">
    <property type="component" value="Unassembled WGS sequence"/>
</dbReference>
<dbReference type="RefSeq" id="WP_138749591.1">
    <property type="nucleotide sequence ID" value="NZ_VCLB01000009.1"/>
</dbReference>
<dbReference type="Gene3D" id="3.40.50.1240">
    <property type="entry name" value="Phosphoglycerate mutase-like"/>
    <property type="match status" value="1"/>
</dbReference>
<dbReference type="InterPro" id="IPR013078">
    <property type="entry name" value="His_Pase_superF_clade-1"/>
</dbReference>
<proteinExistence type="predicted"/>
<dbReference type="CDD" id="cd07067">
    <property type="entry name" value="HP_PGM_like"/>
    <property type="match status" value="1"/>
</dbReference>
<dbReference type="InterPro" id="IPR029033">
    <property type="entry name" value="His_PPase_superfam"/>
</dbReference>
<dbReference type="AlphaFoldDB" id="A0A5C4JN36"/>
<dbReference type="Pfam" id="PF00300">
    <property type="entry name" value="His_Phos_1"/>
    <property type="match status" value="1"/>
</dbReference>
<dbReference type="SMART" id="SM00855">
    <property type="entry name" value="PGAM"/>
    <property type="match status" value="1"/>
</dbReference>
<dbReference type="PANTHER" id="PTHR47623">
    <property type="entry name" value="OS09G0287300 PROTEIN"/>
    <property type="match status" value="1"/>
</dbReference>
<dbReference type="SUPFAM" id="SSF53254">
    <property type="entry name" value="Phosphoglycerate mutase-like"/>
    <property type="match status" value="1"/>
</dbReference>
<dbReference type="OrthoDB" id="9810154at2"/>
<dbReference type="PANTHER" id="PTHR47623:SF1">
    <property type="entry name" value="OS09G0287300 PROTEIN"/>
    <property type="match status" value="1"/>
</dbReference>
<sequence length="172" mass="19004">MSTISPHPERIYLFRHAQAVWPEPTMRDFERPLSKRGVDDAADIARRMKAAGYVPEVILSSSAMRCRQTADAAYRALDRIPSCRFIDDFYQAAPITYIEAISDHAERQSVLICGHNPGIEETLLMLIGYEAFNATCPYGFPTAGLAVLDHTGAKEKTGGGSPEWKVTAFLAP</sequence>
<accession>A0A5C4JN36</accession>
<evidence type="ECO:0000313" key="1">
    <source>
        <dbReference type="EMBL" id="TNB46602.1"/>
    </source>
</evidence>
<protein>
    <submittedName>
        <fullName evidence="1">Histidine phosphatase family protein</fullName>
    </submittedName>
</protein>
<reference evidence="1 2" key="1">
    <citation type="submission" date="2019-06" db="EMBL/GenBank/DDBJ databases">
        <title>Martelella lutilitoris sp. nov., isolated from a tidal mudflat.</title>
        <authorList>
            <person name="Kim Y.-J."/>
        </authorList>
    </citation>
    <scope>NUCLEOTIDE SEQUENCE [LARGE SCALE GENOMIC DNA]</scope>
    <source>
        <strain evidence="1 2">GH2-6</strain>
    </source>
</reference>
<dbReference type="EMBL" id="VCLB01000009">
    <property type="protein sequence ID" value="TNB46602.1"/>
    <property type="molecule type" value="Genomic_DNA"/>
</dbReference>
<organism evidence="1 2">
    <name type="scientific">Martelella lutilitoris</name>
    <dbReference type="NCBI Taxonomy" id="2583532"/>
    <lineage>
        <taxon>Bacteria</taxon>
        <taxon>Pseudomonadati</taxon>
        <taxon>Pseudomonadota</taxon>
        <taxon>Alphaproteobacteria</taxon>
        <taxon>Hyphomicrobiales</taxon>
        <taxon>Aurantimonadaceae</taxon>
        <taxon>Martelella</taxon>
    </lineage>
</organism>